<gene>
    <name evidence="1" type="ORF">LQ327_09940</name>
</gene>
<dbReference type="EMBL" id="JAJNDB010000001">
    <property type="protein sequence ID" value="MCD2193696.1"/>
    <property type="molecule type" value="Genomic_DNA"/>
</dbReference>
<proteinExistence type="predicted"/>
<organism evidence="1 2">
    <name type="scientific">Actinomycetospora endophytica</name>
    <dbReference type="NCBI Taxonomy" id="2291215"/>
    <lineage>
        <taxon>Bacteria</taxon>
        <taxon>Bacillati</taxon>
        <taxon>Actinomycetota</taxon>
        <taxon>Actinomycetes</taxon>
        <taxon>Pseudonocardiales</taxon>
        <taxon>Pseudonocardiaceae</taxon>
        <taxon>Actinomycetospora</taxon>
    </lineage>
</organism>
<evidence type="ECO:0008006" key="3">
    <source>
        <dbReference type="Google" id="ProtNLM"/>
    </source>
</evidence>
<dbReference type="RefSeq" id="WP_230732203.1">
    <property type="nucleotide sequence ID" value="NZ_JAJNDB010000001.1"/>
</dbReference>
<protein>
    <recommendedName>
        <fullName evidence="3">Ketohydroxyglutarate aldolase</fullName>
    </recommendedName>
</protein>
<keyword evidence="2" id="KW-1185">Reference proteome</keyword>
<accession>A0ABS8P613</accession>
<comment type="caution">
    <text evidence="1">The sequence shown here is derived from an EMBL/GenBank/DDBJ whole genome shotgun (WGS) entry which is preliminary data.</text>
</comment>
<sequence length="85" mass="8510">MTDDDGAVPTGILVTVDSGRRGDIDELADRMRDAGMTVEAVLGTVGVVTGTATPAQTAAVAQLPGVMAVEPDRAVGTQHEGPGPP</sequence>
<name>A0ABS8P613_9PSEU</name>
<reference evidence="1 2" key="1">
    <citation type="submission" date="2021-11" db="EMBL/GenBank/DDBJ databases">
        <title>Draft genome sequence of Actinomycetospora sp. SF1 isolated from the rhizosphere soil.</title>
        <authorList>
            <person name="Duangmal K."/>
            <person name="Chantavorakit T."/>
        </authorList>
    </citation>
    <scope>NUCLEOTIDE SEQUENCE [LARGE SCALE GENOMIC DNA]</scope>
    <source>
        <strain evidence="1 2">TBRC 5722</strain>
    </source>
</reference>
<evidence type="ECO:0000313" key="2">
    <source>
        <dbReference type="Proteomes" id="UP001199469"/>
    </source>
</evidence>
<evidence type="ECO:0000313" key="1">
    <source>
        <dbReference type="EMBL" id="MCD2193696.1"/>
    </source>
</evidence>
<dbReference type="Proteomes" id="UP001199469">
    <property type="component" value="Unassembled WGS sequence"/>
</dbReference>